<accession>C9LG81</accession>
<feature type="compositionally biased region" description="Polar residues" evidence="1">
    <location>
        <begin position="46"/>
        <end position="61"/>
    </location>
</feature>
<feature type="region of interest" description="Disordered" evidence="1">
    <location>
        <begin position="1"/>
        <end position="61"/>
    </location>
</feature>
<dbReference type="HOGENOM" id="CLU_2918924_0_0_10"/>
<feature type="compositionally biased region" description="Basic residues" evidence="1">
    <location>
        <begin position="1"/>
        <end position="34"/>
    </location>
</feature>
<organism evidence="2 3">
    <name type="scientific">Alloprevotella tannerae ATCC 51259</name>
    <dbReference type="NCBI Taxonomy" id="626522"/>
    <lineage>
        <taxon>Bacteria</taxon>
        <taxon>Pseudomonadati</taxon>
        <taxon>Bacteroidota</taxon>
        <taxon>Bacteroidia</taxon>
        <taxon>Bacteroidales</taxon>
        <taxon>Prevotellaceae</taxon>
        <taxon>Alloprevotella</taxon>
    </lineage>
</organism>
<comment type="caution">
    <text evidence="2">The sequence shown here is derived from an EMBL/GenBank/DDBJ whole genome shotgun (WGS) entry which is preliminary data.</text>
</comment>
<dbReference type="STRING" id="626522.GCWU000325_01222"/>
<evidence type="ECO:0000313" key="2">
    <source>
        <dbReference type="EMBL" id="EEX71689.1"/>
    </source>
</evidence>
<gene>
    <name evidence="2" type="ORF">GCWU000325_01222</name>
</gene>
<dbReference type="Proteomes" id="UP000003460">
    <property type="component" value="Unassembled WGS sequence"/>
</dbReference>
<protein>
    <submittedName>
        <fullName evidence="2">Uncharacterized protein</fullName>
    </submittedName>
</protein>
<reference evidence="2" key="1">
    <citation type="submission" date="2009-09" db="EMBL/GenBank/DDBJ databases">
        <authorList>
            <person name="Weinstock G."/>
            <person name="Sodergren E."/>
            <person name="Clifton S."/>
            <person name="Fulton L."/>
            <person name="Fulton B."/>
            <person name="Courtney L."/>
            <person name="Fronick C."/>
            <person name="Harrison M."/>
            <person name="Strong C."/>
            <person name="Farmer C."/>
            <person name="Delahaunty K."/>
            <person name="Markovic C."/>
            <person name="Hall O."/>
            <person name="Minx P."/>
            <person name="Tomlinson C."/>
            <person name="Mitreva M."/>
            <person name="Nelson J."/>
            <person name="Hou S."/>
            <person name="Wollam A."/>
            <person name="Pepin K.H."/>
            <person name="Johnson M."/>
            <person name="Bhonagiri V."/>
            <person name="Nash W.E."/>
            <person name="Warren W."/>
            <person name="Chinwalla A."/>
            <person name="Mardis E.R."/>
            <person name="Wilson R.K."/>
        </authorList>
    </citation>
    <scope>NUCLEOTIDE SEQUENCE [LARGE SCALE GENOMIC DNA]</scope>
    <source>
        <strain evidence="2">ATCC 51259</strain>
    </source>
</reference>
<evidence type="ECO:0000256" key="1">
    <source>
        <dbReference type="SAM" id="MobiDB-lite"/>
    </source>
</evidence>
<feature type="compositionally biased region" description="Basic and acidic residues" evidence="1">
    <location>
        <begin position="35"/>
        <end position="45"/>
    </location>
</feature>
<evidence type="ECO:0000313" key="3">
    <source>
        <dbReference type="Proteomes" id="UP000003460"/>
    </source>
</evidence>
<name>C9LG81_9BACT</name>
<dbReference type="EMBL" id="ACIJ02000018">
    <property type="protein sequence ID" value="EEX71689.1"/>
    <property type="molecule type" value="Genomic_DNA"/>
</dbReference>
<sequence>MKGQRRRQSWARNIKKVRLERSRRKRQNNRKGDKKKGDVIQKLDRSTSNMMSKTPMAQSKN</sequence>
<proteinExistence type="predicted"/>
<keyword evidence="3" id="KW-1185">Reference proteome</keyword>
<dbReference type="AlphaFoldDB" id="C9LG81"/>